<dbReference type="InterPro" id="IPR011701">
    <property type="entry name" value="MFS"/>
</dbReference>
<dbReference type="PANTHER" id="PTHR42718:SF9">
    <property type="entry name" value="MAJOR FACILITATOR SUPERFAMILY MULTIDRUG TRANSPORTER MFSC"/>
    <property type="match status" value="1"/>
</dbReference>
<feature type="transmembrane region" description="Helical" evidence="6">
    <location>
        <begin position="197"/>
        <end position="216"/>
    </location>
</feature>
<dbReference type="AlphaFoldDB" id="A0A170YR02"/>
<sequence>MATIRENKTIVLYAVVFTSFVIPFLSAAINVALPDIARQFSLNAVTLSWIAMSFLLSSSVFLVPFGKLADLLGRKRIFICGNIIVGITSLLCGLSISEGMLIGVRIIQGIGGAMMYATGMAIITHIFPPNERGKVLGINVAAVYLGLSVAPVAGGFLTQLWGWRSIFFVLVPFEIAITIASAVFIKPDGTKNRLEAFDFKGSAIYMLAISALMYGFSRLPDTNAIILSITGVALLLWFIRVELHCGMPVMEIGLFRDNRIFAFSNLSAFINYAATFAVAFILSLYLQYIKGMTPQDTGLLLISQPVVMMIMATIAGRLSDKYDPRILSSIGMSIIVAGLLMLSFISEDTSRTFLIISLVVLGAGFGLFSSPNTNSVMGSVSKQYLGIASATIGTMRLTGQMMSLGLATLMIHLFIGESHITPAQHPAFVTCVRLLFAIFAILCFIGVFASLARGKKNS</sequence>
<dbReference type="InterPro" id="IPR020846">
    <property type="entry name" value="MFS_dom"/>
</dbReference>
<accession>A0A170YR02</accession>
<feature type="transmembrane region" description="Helical" evidence="6">
    <location>
        <begin position="163"/>
        <end position="185"/>
    </location>
</feature>
<keyword evidence="2" id="KW-0813">Transport</keyword>
<dbReference type="GO" id="GO:0016020">
    <property type="term" value="C:membrane"/>
    <property type="evidence" value="ECO:0007669"/>
    <property type="project" value="UniProtKB-SubCell"/>
</dbReference>
<dbReference type="RefSeq" id="WP_068701825.1">
    <property type="nucleotide sequence ID" value="NZ_BDCR01000001.1"/>
</dbReference>
<dbReference type="CDD" id="cd17321">
    <property type="entry name" value="MFS_MMR_MDR_like"/>
    <property type="match status" value="1"/>
</dbReference>
<dbReference type="PRINTS" id="PR01036">
    <property type="entry name" value="TCRTETB"/>
</dbReference>
<dbReference type="InterPro" id="IPR036259">
    <property type="entry name" value="MFS_trans_sf"/>
</dbReference>
<name>A0A170YR02_9BACT</name>
<dbReference type="GO" id="GO:0022857">
    <property type="term" value="F:transmembrane transporter activity"/>
    <property type="evidence" value="ECO:0007669"/>
    <property type="project" value="InterPro"/>
</dbReference>
<dbReference type="EMBL" id="BDCR01000001">
    <property type="protein sequence ID" value="GAT61991.1"/>
    <property type="molecule type" value="Genomic_DNA"/>
</dbReference>
<evidence type="ECO:0000256" key="1">
    <source>
        <dbReference type="ARBA" id="ARBA00004141"/>
    </source>
</evidence>
<comment type="subcellular location">
    <subcellularLocation>
        <location evidence="1">Membrane</location>
        <topology evidence="1">Multi-pass membrane protein</topology>
    </subcellularLocation>
</comment>
<dbReference type="Pfam" id="PF07690">
    <property type="entry name" value="MFS_1"/>
    <property type="match status" value="2"/>
</dbReference>
<reference evidence="9" key="2">
    <citation type="journal article" date="2017" name="Genome Announc.">
        <title>Draft genome sequence of Paludibacter jiangxiensis NM7(T), a propionate-producing fermentative bacterium.</title>
        <authorList>
            <person name="Qiu Y.-L."/>
            <person name="Tourlousse D.M."/>
            <person name="Matsuura N."/>
            <person name="Ohashi A."/>
            <person name="Sekiguchi Y."/>
        </authorList>
    </citation>
    <scope>NUCLEOTIDE SEQUENCE [LARGE SCALE GENOMIC DNA]</scope>
    <source>
        <strain evidence="9">NM7</strain>
    </source>
</reference>
<feature type="transmembrane region" description="Helical" evidence="6">
    <location>
        <begin position="12"/>
        <end position="33"/>
    </location>
</feature>
<reference evidence="9" key="1">
    <citation type="submission" date="2016-04" db="EMBL/GenBank/DDBJ databases">
        <title>Draft genome sequence of Paludibacter jiangxiensis strain NM7.</title>
        <authorList>
            <person name="Qiu Y."/>
            <person name="Matsuura N."/>
            <person name="Ohashi A."/>
            <person name="Tourlousse M.D."/>
            <person name="Sekiguchi Y."/>
        </authorList>
    </citation>
    <scope>NUCLEOTIDE SEQUENCE [LARGE SCALE GENOMIC DNA]</scope>
    <source>
        <strain evidence="9">NM7</strain>
    </source>
</reference>
<evidence type="ECO:0000313" key="8">
    <source>
        <dbReference type="EMBL" id="GAT61991.1"/>
    </source>
</evidence>
<feature type="transmembrane region" description="Helical" evidence="6">
    <location>
        <begin position="77"/>
        <end position="96"/>
    </location>
</feature>
<evidence type="ECO:0000256" key="3">
    <source>
        <dbReference type="ARBA" id="ARBA00022692"/>
    </source>
</evidence>
<dbReference type="Gene3D" id="1.20.1720.10">
    <property type="entry name" value="Multidrug resistance protein D"/>
    <property type="match status" value="1"/>
</dbReference>
<evidence type="ECO:0000256" key="6">
    <source>
        <dbReference type="SAM" id="Phobius"/>
    </source>
</evidence>
<dbReference type="Gene3D" id="1.20.1250.20">
    <property type="entry name" value="MFS general substrate transporter like domains"/>
    <property type="match status" value="1"/>
</dbReference>
<feature type="transmembrane region" description="Helical" evidence="6">
    <location>
        <begin position="135"/>
        <end position="157"/>
    </location>
</feature>
<gene>
    <name evidence="8" type="ORF">PJIAN_1581</name>
</gene>
<comment type="caution">
    <text evidence="8">The sequence shown here is derived from an EMBL/GenBank/DDBJ whole genome shotgun (WGS) entry which is preliminary data.</text>
</comment>
<feature type="transmembrane region" description="Helical" evidence="6">
    <location>
        <begin position="352"/>
        <end position="372"/>
    </location>
</feature>
<feature type="transmembrane region" description="Helical" evidence="6">
    <location>
        <begin position="384"/>
        <end position="415"/>
    </location>
</feature>
<evidence type="ECO:0000259" key="7">
    <source>
        <dbReference type="PROSITE" id="PS50850"/>
    </source>
</evidence>
<dbReference type="SUPFAM" id="SSF103473">
    <property type="entry name" value="MFS general substrate transporter"/>
    <property type="match status" value="1"/>
</dbReference>
<dbReference type="FunFam" id="1.20.1250.20:FF:000503">
    <property type="entry name" value="Drug resistance transporter, EmrB/QacA subfamily"/>
    <property type="match status" value="1"/>
</dbReference>
<keyword evidence="9" id="KW-1185">Reference proteome</keyword>
<keyword evidence="4 6" id="KW-1133">Transmembrane helix</keyword>
<feature type="transmembrane region" description="Helical" evidence="6">
    <location>
        <begin position="298"/>
        <end position="319"/>
    </location>
</feature>
<organism evidence="8 9">
    <name type="scientific">Paludibacter jiangxiensis</name>
    <dbReference type="NCBI Taxonomy" id="681398"/>
    <lineage>
        <taxon>Bacteria</taxon>
        <taxon>Pseudomonadati</taxon>
        <taxon>Bacteroidota</taxon>
        <taxon>Bacteroidia</taxon>
        <taxon>Bacteroidales</taxon>
        <taxon>Paludibacteraceae</taxon>
        <taxon>Paludibacter</taxon>
    </lineage>
</organism>
<dbReference type="PROSITE" id="PS50850">
    <property type="entry name" value="MFS"/>
    <property type="match status" value="1"/>
</dbReference>
<dbReference type="PANTHER" id="PTHR42718">
    <property type="entry name" value="MAJOR FACILITATOR SUPERFAMILY MULTIDRUG TRANSPORTER MFSC"/>
    <property type="match status" value="1"/>
</dbReference>
<keyword evidence="5 6" id="KW-0472">Membrane</keyword>
<feature type="domain" description="Major facilitator superfamily (MFS) profile" evidence="7">
    <location>
        <begin position="11"/>
        <end position="458"/>
    </location>
</feature>
<feature type="transmembrane region" description="Helical" evidence="6">
    <location>
        <begin position="427"/>
        <end position="452"/>
    </location>
</feature>
<feature type="transmembrane region" description="Helical" evidence="6">
    <location>
        <begin position="102"/>
        <end position="123"/>
    </location>
</feature>
<dbReference type="Proteomes" id="UP000076586">
    <property type="component" value="Unassembled WGS sequence"/>
</dbReference>
<keyword evidence="3 6" id="KW-0812">Transmembrane</keyword>
<protein>
    <submittedName>
        <fullName evidence="8">Drug resistance transporter, EmrB/QacA subfamily</fullName>
    </submittedName>
</protein>
<proteinExistence type="predicted"/>
<feature type="transmembrane region" description="Helical" evidence="6">
    <location>
        <begin position="222"/>
        <end position="239"/>
    </location>
</feature>
<evidence type="ECO:0000256" key="5">
    <source>
        <dbReference type="ARBA" id="ARBA00023136"/>
    </source>
</evidence>
<feature type="transmembrane region" description="Helical" evidence="6">
    <location>
        <begin position="45"/>
        <end position="65"/>
    </location>
</feature>
<evidence type="ECO:0000313" key="9">
    <source>
        <dbReference type="Proteomes" id="UP000076586"/>
    </source>
</evidence>
<feature type="transmembrane region" description="Helical" evidence="6">
    <location>
        <begin position="260"/>
        <end position="286"/>
    </location>
</feature>
<dbReference type="OrthoDB" id="9807274at2"/>
<evidence type="ECO:0000256" key="4">
    <source>
        <dbReference type="ARBA" id="ARBA00022989"/>
    </source>
</evidence>
<evidence type="ECO:0000256" key="2">
    <source>
        <dbReference type="ARBA" id="ARBA00022448"/>
    </source>
</evidence>
<feature type="transmembrane region" description="Helical" evidence="6">
    <location>
        <begin position="326"/>
        <end position="346"/>
    </location>
</feature>